<dbReference type="InterPro" id="IPR052035">
    <property type="entry name" value="ZnF_BED_domain_contain"/>
</dbReference>
<dbReference type="EMBL" id="KQ964442">
    <property type="protein sequence ID" value="KXN73048.1"/>
    <property type="molecule type" value="Genomic_DNA"/>
</dbReference>
<feature type="compositionally biased region" description="Polar residues" evidence="9">
    <location>
        <begin position="84"/>
        <end position="93"/>
    </location>
</feature>
<protein>
    <recommendedName>
        <fullName evidence="10">BED-type domain-containing protein</fullName>
    </recommendedName>
</protein>
<dbReference type="OrthoDB" id="2610923at2759"/>
<dbReference type="GO" id="GO:0009791">
    <property type="term" value="P:post-embryonic development"/>
    <property type="evidence" value="ECO:0007669"/>
    <property type="project" value="UniProtKB-ARBA"/>
</dbReference>
<dbReference type="GO" id="GO:0008270">
    <property type="term" value="F:zinc ion binding"/>
    <property type="evidence" value="ECO:0007669"/>
    <property type="project" value="UniProtKB-KW"/>
</dbReference>
<evidence type="ECO:0000259" key="10">
    <source>
        <dbReference type="PROSITE" id="PS50808"/>
    </source>
</evidence>
<proteinExistence type="predicted"/>
<dbReference type="SUPFAM" id="SSF140996">
    <property type="entry name" value="Hermes dimerisation domain"/>
    <property type="match status" value="1"/>
</dbReference>
<gene>
    <name evidence="11" type="ORF">CONCODRAFT_77502</name>
</gene>
<dbReference type="GO" id="GO:0003677">
    <property type="term" value="F:DNA binding"/>
    <property type="evidence" value="ECO:0007669"/>
    <property type="project" value="InterPro"/>
</dbReference>
<dbReference type="PANTHER" id="PTHR46481:SF10">
    <property type="entry name" value="ZINC FINGER BED DOMAIN-CONTAINING PROTEIN 39"/>
    <property type="match status" value="1"/>
</dbReference>
<dbReference type="GO" id="GO:0005634">
    <property type="term" value="C:nucleus"/>
    <property type="evidence" value="ECO:0007669"/>
    <property type="project" value="UniProtKB-SubCell"/>
</dbReference>
<dbReference type="AlphaFoldDB" id="A0A137PDG4"/>
<keyword evidence="6" id="KW-0804">Transcription</keyword>
<dbReference type="Proteomes" id="UP000070444">
    <property type="component" value="Unassembled WGS sequence"/>
</dbReference>
<evidence type="ECO:0000256" key="7">
    <source>
        <dbReference type="ARBA" id="ARBA00023242"/>
    </source>
</evidence>
<dbReference type="SUPFAM" id="SSF57667">
    <property type="entry name" value="beta-beta-alpha zinc fingers"/>
    <property type="match status" value="1"/>
</dbReference>
<keyword evidence="12" id="KW-1185">Reference proteome</keyword>
<dbReference type="SMART" id="SM00614">
    <property type="entry name" value="ZnF_BED"/>
    <property type="match status" value="1"/>
</dbReference>
<evidence type="ECO:0000256" key="1">
    <source>
        <dbReference type="ARBA" id="ARBA00004123"/>
    </source>
</evidence>
<evidence type="ECO:0000313" key="11">
    <source>
        <dbReference type="EMBL" id="KXN73048.1"/>
    </source>
</evidence>
<feature type="domain" description="BED-type" evidence="10">
    <location>
        <begin position="31"/>
        <end position="86"/>
    </location>
</feature>
<evidence type="ECO:0000313" key="12">
    <source>
        <dbReference type="Proteomes" id="UP000070444"/>
    </source>
</evidence>
<dbReference type="InterPro" id="IPR003656">
    <property type="entry name" value="Znf_BED"/>
</dbReference>
<evidence type="ECO:0000256" key="2">
    <source>
        <dbReference type="ARBA" id="ARBA00022723"/>
    </source>
</evidence>
<dbReference type="InterPro" id="IPR036236">
    <property type="entry name" value="Znf_C2H2_sf"/>
</dbReference>
<organism evidence="11 12">
    <name type="scientific">Conidiobolus coronatus (strain ATCC 28846 / CBS 209.66 / NRRL 28638)</name>
    <name type="common">Delacroixia coronata</name>
    <dbReference type="NCBI Taxonomy" id="796925"/>
    <lineage>
        <taxon>Eukaryota</taxon>
        <taxon>Fungi</taxon>
        <taxon>Fungi incertae sedis</taxon>
        <taxon>Zoopagomycota</taxon>
        <taxon>Entomophthoromycotina</taxon>
        <taxon>Entomophthoromycetes</taxon>
        <taxon>Entomophthorales</taxon>
        <taxon>Ancylistaceae</taxon>
        <taxon>Conidiobolus</taxon>
    </lineage>
</organism>
<keyword evidence="7" id="KW-0539">Nucleus</keyword>
<dbReference type="PANTHER" id="PTHR46481">
    <property type="entry name" value="ZINC FINGER BED DOMAIN-CONTAINING PROTEIN 4"/>
    <property type="match status" value="1"/>
</dbReference>
<keyword evidence="3 8" id="KW-0863">Zinc-finger</keyword>
<accession>A0A137PDG4</accession>
<keyword evidence="4" id="KW-0862">Zinc</keyword>
<dbReference type="PROSITE" id="PS50808">
    <property type="entry name" value="ZF_BED"/>
    <property type="match status" value="1"/>
</dbReference>
<comment type="subcellular location">
    <subcellularLocation>
        <location evidence="1">Nucleus</location>
    </subcellularLocation>
</comment>
<evidence type="ECO:0000256" key="9">
    <source>
        <dbReference type="SAM" id="MobiDB-lite"/>
    </source>
</evidence>
<keyword evidence="2" id="KW-0479">Metal-binding</keyword>
<name>A0A137PDG4_CONC2</name>
<reference evidence="11 12" key="1">
    <citation type="journal article" date="2015" name="Genome Biol. Evol.">
        <title>Phylogenomic analyses indicate that early fungi evolved digesting cell walls of algal ancestors of land plants.</title>
        <authorList>
            <person name="Chang Y."/>
            <person name="Wang S."/>
            <person name="Sekimoto S."/>
            <person name="Aerts A.L."/>
            <person name="Choi C."/>
            <person name="Clum A."/>
            <person name="LaButti K.M."/>
            <person name="Lindquist E.A."/>
            <person name="Yee Ngan C."/>
            <person name="Ohm R.A."/>
            <person name="Salamov A.A."/>
            <person name="Grigoriev I.V."/>
            <person name="Spatafora J.W."/>
            <person name="Berbee M.L."/>
        </authorList>
    </citation>
    <scope>NUCLEOTIDE SEQUENCE [LARGE SCALE GENOMIC DNA]</scope>
    <source>
        <strain evidence="11 12">NRRL 28638</strain>
    </source>
</reference>
<dbReference type="STRING" id="796925.A0A137PDG4"/>
<evidence type="ECO:0000256" key="4">
    <source>
        <dbReference type="ARBA" id="ARBA00022833"/>
    </source>
</evidence>
<sequence>MEKDMEKTTTQGEFKFRNQNPGAYSVIMMRSKRSFVWNHYTIEKAEDGSEKAVCKYCNTMIKFKNGATSGLINHLKNMHQLMRDSNGQVSNDSDQPEDASESSKKSRVTRQYEDLALPTKTKNGATYMKLGRLFSGVGDRMAFDETEDSNPSYSDKNFAAYLVRFILRNGLSFDIVKSKDFINLVKHLNPEAVVPSHESLLKELEFCFPLSNS</sequence>
<feature type="region of interest" description="Disordered" evidence="9">
    <location>
        <begin position="84"/>
        <end position="110"/>
    </location>
</feature>
<dbReference type="Pfam" id="PF02892">
    <property type="entry name" value="zf-BED"/>
    <property type="match status" value="1"/>
</dbReference>
<evidence type="ECO:0000256" key="6">
    <source>
        <dbReference type="ARBA" id="ARBA00023163"/>
    </source>
</evidence>
<evidence type="ECO:0000256" key="5">
    <source>
        <dbReference type="ARBA" id="ARBA00023015"/>
    </source>
</evidence>
<keyword evidence="5" id="KW-0805">Transcription regulation</keyword>
<evidence type="ECO:0000256" key="8">
    <source>
        <dbReference type="PROSITE-ProRule" id="PRU00027"/>
    </source>
</evidence>
<evidence type="ECO:0000256" key="3">
    <source>
        <dbReference type="ARBA" id="ARBA00022771"/>
    </source>
</evidence>